<comment type="caution">
    <text evidence="8">The sequence shown here is derived from an EMBL/GenBank/DDBJ whole genome shotgun (WGS) entry which is preliminary data.</text>
</comment>
<comment type="similarity">
    <text evidence="1">Belongs to the recoverin family.</text>
</comment>
<dbReference type="EMBL" id="VCGU01000001">
    <property type="protein sequence ID" value="TRY80380.1"/>
    <property type="molecule type" value="Genomic_DNA"/>
</dbReference>
<dbReference type="Gene3D" id="1.10.238.10">
    <property type="entry name" value="EF-hand"/>
    <property type="match status" value="1"/>
</dbReference>
<accession>A0A553PRS4</accession>
<dbReference type="InterPro" id="IPR011992">
    <property type="entry name" value="EF-hand-dom_pair"/>
</dbReference>
<keyword evidence="6" id="KW-0449">Lipoprotein</keyword>
<dbReference type="PROSITE" id="PS00018">
    <property type="entry name" value="EF_HAND_1"/>
    <property type="match status" value="2"/>
</dbReference>
<dbReference type="Pfam" id="PF13499">
    <property type="entry name" value="EF-hand_7"/>
    <property type="match status" value="1"/>
</dbReference>
<keyword evidence="9" id="KW-1185">Reference proteome</keyword>
<feature type="domain" description="EF-hand" evidence="7">
    <location>
        <begin position="59"/>
        <end position="94"/>
    </location>
</feature>
<keyword evidence="2" id="KW-0519">Myristate</keyword>
<proteinExistence type="inferred from homology"/>
<evidence type="ECO:0000256" key="5">
    <source>
        <dbReference type="ARBA" id="ARBA00022837"/>
    </source>
</evidence>
<keyword evidence="3" id="KW-0479">Metal-binding</keyword>
<dbReference type="OMA" id="CHRTNFT"/>
<dbReference type="InterPro" id="IPR028846">
    <property type="entry name" value="Recoverin"/>
</dbReference>
<evidence type="ECO:0000256" key="4">
    <source>
        <dbReference type="ARBA" id="ARBA00022737"/>
    </source>
</evidence>
<evidence type="ECO:0000256" key="3">
    <source>
        <dbReference type="ARBA" id="ARBA00022723"/>
    </source>
</evidence>
<evidence type="ECO:0000313" key="8">
    <source>
        <dbReference type="EMBL" id="TRY80380.1"/>
    </source>
</evidence>
<evidence type="ECO:0000256" key="2">
    <source>
        <dbReference type="ARBA" id="ARBA00022707"/>
    </source>
</evidence>
<dbReference type="PANTHER" id="PTHR23055:SF178">
    <property type="entry name" value="NEUROCALCIN HOMOLOG"/>
    <property type="match status" value="1"/>
</dbReference>
<dbReference type="PRINTS" id="PR00450">
    <property type="entry name" value="RECOVERIN"/>
</dbReference>
<feature type="domain" description="EF-hand" evidence="7">
    <location>
        <begin position="140"/>
        <end position="175"/>
    </location>
</feature>
<dbReference type="STRING" id="6832.A0A553PRS4"/>
<gene>
    <name evidence="8" type="ORF">TCAL_04862</name>
</gene>
<evidence type="ECO:0000313" key="9">
    <source>
        <dbReference type="Proteomes" id="UP000318571"/>
    </source>
</evidence>
<evidence type="ECO:0000256" key="6">
    <source>
        <dbReference type="ARBA" id="ARBA00023288"/>
    </source>
</evidence>
<dbReference type="InterPro" id="IPR018247">
    <property type="entry name" value="EF_Hand_1_Ca_BS"/>
</dbReference>
<sequence length="182" mass="20473">MGCGPSKKELSGVAEITGMSKKELQDSYKAFKKEAGGSKVKLDKFTKLVATMNTNKGGNVTEYAKHMFRVLDTDKDDMVNFREVMIGFHNLSTAGDEKEKLRMVFEMYDVDGTKTISPENMKIITRSQYQLEGKPMNEAEIEAKVKQCFGLCDLNTDGQITEEEFYKSGKSIAEMFELEGDE</sequence>
<dbReference type="Proteomes" id="UP000318571">
    <property type="component" value="Chromosome 12"/>
</dbReference>
<dbReference type="SMART" id="SM00054">
    <property type="entry name" value="EFh"/>
    <property type="match status" value="3"/>
</dbReference>
<protein>
    <recommendedName>
        <fullName evidence="7">EF-hand domain-containing protein</fullName>
    </recommendedName>
</protein>
<feature type="domain" description="EF-hand" evidence="7">
    <location>
        <begin position="96"/>
        <end position="131"/>
    </location>
</feature>
<dbReference type="PANTHER" id="PTHR23055">
    <property type="entry name" value="CALCIUM BINDING PROTEINS"/>
    <property type="match status" value="1"/>
</dbReference>
<name>A0A553PRS4_TIGCA</name>
<dbReference type="SUPFAM" id="SSF47473">
    <property type="entry name" value="EF-hand"/>
    <property type="match status" value="1"/>
</dbReference>
<evidence type="ECO:0000259" key="7">
    <source>
        <dbReference type="PROSITE" id="PS50222"/>
    </source>
</evidence>
<dbReference type="InterPro" id="IPR002048">
    <property type="entry name" value="EF_hand_dom"/>
</dbReference>
<dbReference type="CDD" id="cd00051">
    <property type="entry name" value="EFh"/>
    <property type="match status" value="1"/>
</dbReference>
<organism evidence="8 9">
    <name type="scientific">Tigriopus californicus</name>
    <name type="common">Marine copepod</name>
    <dbReference type="NCBI Taxonomy" id="6832"/>
    <lineage>
        <taxon>Eukaryota</taxon>
        <taxon>Metazoa</taxon>
        <taxon>Ecdysozoa</taxon>
        <taxon>Arthropoda</taxon>
        <taxon>Crustacea</taxon>
        <taxon>Multicrustacea</taxon>
        <taxon>Hexanauplia</taxon>
        <taxon>Copepoda</taxon>
        <taxon>Harpacticoida</taxon>
        <taxon>Harpacticidae</taxon>
        <taxon>Tigriopus</taxon>
    </lineage>
</organism>
<dbReference type="AlphaFoldDB" id="A0A553PRS4"/>
<reference evidence="8 9" key="1">
    <citation type="journal article" date="2018" name="Nat. Ecol. Evol.">
        <title>Genomic signatures of mitonuclear coevolution across populations of Tigriopus californicus.</title>
        <authorList>
            <person name="Barreto F.S."/>
            <person name="Watson E.T."/>
            <person name="Lima T.G."/>
            <person name="Willett C.S."/>
            <person name="Edmands S."/>
            <person name="Li W."/>
            <person name="Burton R.S."/>
        </authorList>
    </citation>
    <scope>NUCLEOTIDE SEQUENCE [LARGE SCALE GENOMIC DNA]</scope>
    <source>
        <strain evidence="8 9">San Diego</strain>
    </source>
</reference>
<evidence type="ECO:0000256" key="1">
    <source>
        <dbReference type="ARBA" id="ARBA00006049"/>
    </source>
</evidence>
<dbReference type="OrthoDB" id="272512at2759"/>
<keyword evidence="5" id="KW-0106">Calcium</keyword>
<dbReference type="PROSITE" id="PS50222">
    <property type="entry name" value="EF_HAND_2"/>
    <property type="match status" value="3"/>
</dbReference>
<dbReference type="GO" id="GO:0005509">
    <property type="term" value="F:calcium ion binding"/>
    <property type="evidence" value="ECO:0007669"/>
    <property type="project" value="InterPro"/>
</dbReference>
<keyword evidence="4" id="KW-0677">Repeat</keyword>